<feature type="domain" description="DNA methylase adenine-specific" evidence="8">
    <location>
        <begin position="117"/>
        <end position="428"/>
    </location>
</feature>
<dbReference type="EC" id="2.1.1.72" evidence="2"/>
<dbReference type="GO" id="GO:0003677">
    <property type="term" value="F:DNA binding"/>
    <property type="evidence" value="ECO:0007669"/>
    <property type="project" value="InterPro"/>
</dbReference>
<evidence type="ECO:0000313" key="10">
    <source>
        <dbReference type="EMBL" id="MBB4245833.1"/>
    </source>
</evidence>
<dbReference type="AlphaFoldDB" id="A0A840G032"/>
<evidence type="ECO:0000256" key="5">
    <source>
        <dbReference type="ARBA" id="ARBA00022691"/>
    </source>
</evidence>
<dbReference type="PRINTS" id="PR00507">
    <property type="entry name" value="N12N6MTFRASE"/>
</dbReference>
<evidence type="ECO:0000256" key="6">
    <source>
        <dbReference type="ARBA" id="ARBA00022747"/>
    </source>
</evidence>
<keyword evidence="5" id="KW-0949">S-adenosyl-L-methionine</keyword>
<feature type="domain" description="N6 adenine-specific DNA methyltransferase N-terminal" evidence="9">
    <location>
        <begin position="1"/>
        <end position="103"/>
    </location>
</feature>
<evidence type="ECO:0000256" key="4">
    <source>
        <dbReference type="ARBA" id="ARBA00022679"/>
    </source>
</evidence>
<sequence>MDASQYKDYVLFMLFIKYISDKYADSDDFAPPVVIPKGASFADMVALKGKSDIGDKINTQIIQPLIDANARLARSDFPDFNDPNKLGEGSAMVERLSNLVSIFQKPELDFSENRAEHDDILGDAYEFLMRHFAQDSGKSKGQFYTPSEVSRVIAKVIGISPENTKAATTAYDPTCGSGSLLLKVAAEAGNKITLEGQEKDVTTAGLARMNMILHDFPTANILSGNTLAAPKFKDGEGLRTYDYVVANPPFSDKTWSTGLTPEDDLYQRFGWGVPPAKQGDYAYLLHIVRSMKANGKAACILPHGVLFRGNAEAVIRQQLVRSGILKGIIGLPANLFYGTGIPACILVLDKENAAARKGVFMIDAAKGYIKDGNKNRLREQDIHKIVDTFTRQIDSPRYARMVPFTEIADAKNDFNLNLPRYIDSSEPEDLQDIDAHLNGGIPERDIDAFAADWQQMPGLRAALFESAGRPGYARLKLPVGEIKAAILGHGEFIAFTDKVNALFGKWCEAITPRLTGFGQNDHPKALIGTVSETLLAAFQASPLLDPYDVYQHLMDYWAETMQDDAYLIAADGWVAKPARIVETDKKGKQKDKGWACDLIPKPYLVARYFASEQATLDARQAELEAIAGQIAELEEEHRGEDAVFAGFDKINAAHVKERVKEIGNDPEAKDELAVLKQWLKLSEKESKLKKAVKELDAQLDQLAHDHYAKLSVAEIKTLVVDDKWLARLAVDLQGELDRVGQTLTARIRELAERYATPLPQLVDEVGALSARVEEHLKSMGAAWN</sequence>
<keyword evidence="6" id="KW-0680">Restriction system</keyword>
<accession>A0A840G032</accession>
<dbReference type="Pfam" id="PF12161">
    <property type="entry name" value="HsdM_N"/>
    <property type="match status" value="1"/>
</dbReference>
<dbReference type="InterPro" id="IPR022749">
    <property type="entry name" value="D12N6_MeTrfase_N"/>
</dbReference>
<dbReference type="GO" id="GO:0008170">
    <property type="term" value="F:N-methyltransferase activity"/>
    <property type="evidence" value="ECO:0007669"/>
    <property type="project" value="InterPro"/>
</dbReference>
<comment type="caution">
    <text evidence="10">The sequence shown here is derived from an EMBL/GenBank/DDBJ whole genome shotgun (WGS) entry which is preliminary data.</text>
</comment>
<dbReference type="GO" id="GO:0009007">
    <property type="term" value="F:site-specific DNA-methyltransferase (adenine-specific) activity"/>
    <property type="evidence" value="ECO:0007669"/>
    <property type="project" value="UniProtKB-EC"/>
</dbReference>
<comment type="catalytic activity">
    <reaction evidence="7">
        <text>a 2'-deoxyadenosine in DNA + S-adenosyl-L-methionine = an N(6)-methyl-2'-deoxyadenosine in DNA + S-adenosyl-L-homocysteine + H(+)</text>
        <dbReference type="Rhea" id="RHEA:15197"/>
        <dbReference type="Rhea" id="RHEA-COMP:12418"/>
        <dbReference type="Rhea" id="RHEA-COMP:12419"/>
        <dbReference type="ChEBI" id="CHEBI:15378"/>
        <dbReference type="ChEBI" id="CHEBI:57856"/>
        <dbReference type="ChEBI" id="CHEBI:59789"/>
        <dbReference type="ChEBI" id="CHEBI:90615"/>
        <dbReference type="ChEBI" id="CHEBI:90616"/>
        <dbReference type="EC" id="2.1.1.72"/>
    </reaction>
</comment>
<evidence type="ECO:0000256" key="2">
    <source>
        <dbReference type="ARBA" id="ARBA00011900"/>
    </source>
</evidence>
<keyword evidence="4 10" id="KW-0808">Transferase</keyword>
<evidence type="ECO:0000313" key="11">
    <source>
        <dbReference type="Proteomes" id="UP000587070"/>
    </source>
</evidence>
<dbReference type="Gene3D" id="1.20.1260.30">
    <property type="match status" value="1"/>
</dbReference>
<keyword evidence="11" id="KW-1185">Reference proteome</keyword>
<dbReference type="InterPro" id="IPR051537">
    <property type="entry name" value="DNA_Adenine_Mtase"/>
</dbReference>
<evidence type="ECO:0000259" key="9">
    <source>
        <dbReference type="Pfam" id="PF12161"/>
    </source>
</evidence>
<dbReference type="GO" id="GO:0032259">
    <property type="term" value="P:methylation"/>
    <property type="evidence" value="ECO:0007669"/>
    <property type="project" value="UniProtKB-KW"/>
</dbReference>
<reference evidence="10 11" key="1">
    <citation type="submission" date="2020-08" db="EMBL/GenBank/DDBJ databases">
        <title>Genome sequencing of Purple Non-Sulfur Bacteria from various extreme environments.</title>
        <authorList>
            <person name="Mayer M."/>
        </authorList>
    </citation>
    <scope>NUCLEOTIDE SEQUENCE [LARGE SCALE GENOMIC DNA]</scope>
    <source>
        <strain evidence="10 11">2761</strain>
    </source>
</reference>
<dbReference type="Pfam" id="PF02384">
    <property type="entry name" value="N6_Mtase"/>
    <property type="match status" value="1"/>
</dbReference>
<evidence type="ECO:0000259" key="8">
    <source>
        <dbReference type="Pfam" id="PF02384"/>
    </source>
</evidence>
<dbReference type="InterPro" id="IPR003356">
    <property type="entry name" value="DNA_methylase_A-5"/>
</dbReference>
<comment type="similarity">
    <text evidence="1">Belongs to the N(4)/N(6)-methyltransferase family.</text>
</comment>
<dbReference type="GO" id="GO:0009307">
    <property type="term" value="P:DNA restriction-modification system"/>
    <property type="evidence" value="ECO:0007669"/>
    <property type="project" value="UniProtKB-KW"/>
</dbReference>
<dbReference type="PANTHER" id="PTHR42933:SF3">
    <property type="entry name" value="TYPE I RESTRICTION ENZYME MJAVIII METHYLASE SUBUNIT"/>
    <property type="match status" value="1"/>
</dbReference>
<dbReference type="EMBL" id="JACIGE010000001">
    <property type="protein sequence ID" value="MBB4245833.1"/>
    <property type="molecule type" value="Genomic_DNA"/>
</dbReference>
<dbReference type="PROSITE" id="PS00092">
    <property type="entry name" value="N6_MTASE"/>
    <property type="match status" value="1"/>
</dbReference>
<dbReference type="InterPro" id="IPR038333">
    <property type="entry name" value="T1MK-like_N_sf"/>
</dbReference>
<evidence type="ECO:0000256" key="1">
    <source>
        <dbReference type="ARBA" id="ARBA00006594"/>
    </source>
</evidence>
<protein>
    <recommendedName>
        <fullName evidence="2">site-specific DNA-methyltransferase (adenine-specific)</fullName>
        <ecNumber evidence="2">2.1.1.72</ecNumber>
    </recommendedName>
</protein>
<organism evidence="10 11">
    <name type="scientific">Rhodocyclus tenuis</name>
    <name type="common">Rhodospirillum tenue</name>
    <dbReference type="NCBI Taxonomy" id="1066"/>
    <lineage>
        <taxon>Bacteria</taxon>
        <taxon>Pseudomonadati</taxon>
        <taxon>Pseudomonadota</taxon>
        <taxon>Betaproteobacteria</taxon>
        <taxon>Rhodocyclales</taxon>
        <taxon>Rhodocyclaceae</taxon>
        <taxon>Rhodocyclus</taxon>
    </lineage>
</organism>
<dbReference type="InterPro" id="IPR029063">
    <property type="entry name" value="SAM-dependent_MTases_sf"/>
</dbReference>
<evidence type="ECO:0000256" key="3">
    <source>
        <dbReference type="ARBA" id="ARBA00022603"/>
    </source>
</evidence>
<dbReference type="Gene3D" id="3.40.50.150">
    <property type="entry name" value="Vaccinia Virus protein VP39"/>
    <property type="match status" value="1"/>
</dbReference>
<dbReference type="InterPro" id="IPR002052">
    <property type="entry name" value="DNA_methylase_N6_adenine_CS"/>
</dbReference>
<dbReference type="Proteomes" id="UP000587070">
    <property type="component" value="Unassembled WGS sequence"/>
</dbReference>
<evidence type="ECO:0000256" key="7">
    <source>
        <dbReference type="ARBA" id="ARBA00047942"/>
    </source>
</evidence>
<dbReference type="SUPFAM" id="SSF53335">
    <property type="entry name" value="S-adenosyl-L-methionine-dependent methyltransferases"/>
    <property type="match status" value="1"/>
</dbReference>
<keyword evidence="3 10" id="KW-0489">Methyltransferase</keyword>
<gene>
    <name evidence="10" type="ORF">GGD90_000182</name>
</gene>
<name>A0A840G032_RHOTE</name>
<dbReference type="PANTHER" id="PTHR42933">
    <property type="entry name" value="SLR6095 PROTEIN"/>
    <property type="match status" value="1"/>
</dbReference>
<proteinExistence type="inferred from homology"/>